<evidence type="ECO:0000256" key="2">
    <source>
        <dbReference type="ARBA" id="ARBA00023015"/>
    </source>
</evidence>
<feature type="region of interest" description="Disordered" evidence="7">
    <location>
        <begin position="902"/>
        <end position="946"/>
    </location>
</feature>
<dbReference type="PANTHER" id="PTHR13059">
    <property type="entry name" value="HMG-BOX TRANSCRIPTION FACTOR BBX"/>
    <property type="match status" value="1"/>
</dbReference>
<dbReference type="Proteomes" id="UP000276776">
    <property type="component" value="Unassembled WGS sequence"/>
</dbReference>
<dbReference type="InterPro" id="IPR032147">
    <property type="entry name" value="Cic_dom"/>
</dbReference>
<dbReference type="PROSITE" id="PS50118">
    <property type="entry name" value="HMG_BOX_2"/>
    <property type="match status" value="1"/>
</dbReference>
<dbReference type="OMA" id="HNTHGFM"/>
<evidence type="ECO:0000256" key="3">
    <source>
        <dbReference type="ARBA" id="ARBA00023125"/>
    </source>
</evidence>
<dbReference type="GO" id="GO:0005634">
    <property type="term" value="C:nucleus"/>
    <property type="evidence" value="ECO:0007669"/>
    <property type="project" value="UniProtKB-UniRule"/>
</dbReference>
<dbReference type="SUPFAM" id="SSF47095">
    <property type="entry name" value="HMG-box"/>
    <property type="match status" value="1"/>
</dbReference>
<keyword evidence="1" id="KW-0597">Phosphoprotein</keyword>
<evidence type="ECO:0000313" key="9">
    <source>
        <dbReference type="EMBL" id="VDN03394.1"/>
    </source>
</evidence>
<dbReference type="Pfam" id="PF00505">
    <property type="entry name" value="HMG_box"/>
    <property type="match status" value="1"/>
</dbReference>
<dbReference type="EMBL" id="UYYF01004387">
    <property type="protein sequence ID" value="VDN03394.1"/>
    <property type="molecule type" value="Genomic_DNA"/>
</dbReference>
<dbReference type="OrthoDB" id="2377365at2759"/>
<evidence type="ECO:0000256" key="5">
    <source>
        <dbReference type="ARBA" id="ARBA00023242"/>
    </source>
</evidence>
<sequence>MDGYGDQGRNMLRDDSSSIHPKLRGKRRATDDLSGAGGSLESPPSLSAVSLHFHKSSSSSSSSQSQNQACGSRQTKAIALPQGLRSQFDTLALMEQLKKRNLGLEISTNVNAESINETTVNLEVWKASRVLARPPDIEGYLPACIKGVRANKDITVQFDNGTEHVFEDVITSLREYPDILADQAPSFDSINVADVVCVKWKSDENMYRLAEVLKKTAWPIMFQMRLHVGISTDFWFHRASIRLLRPPWYDELNALSSSSFFGGAIVKNRDENSVACSNGCLEVLANAATNFAPLSLQSTHQTTPSGPLRSGFFSSTENESQTLQKKSSYSDTADSDDDQMKDDQVDGTSDVNNFSGKSTPRSNLGGMATERMSAQFFGLTSTQAISTPSTAFDEVSQAQQFTAAQAASVCAAAIQVKILHRFYLYIITQQRRYKKGEIVTTPGGIRKKFNGKQWRRLCSKEGCNKESQRRGYCSRHLSLKGKSILSDSNFVTALSPGINFDAFCGSSIDWSHGDFSELSPVESQGRRFDETDVANTLLNLHNTHVLFQYFILLRSVEQSFETLGSAQLRHIVPTNLLASKLIPSGMSHLSHSRTLEETLNETIKMDKSVINSGVYQHNLKIATDRLPEQSYPQPCDLLPLISVPRIKVTFVVFKFLVDKKELVDPTKRKIFFNNFLIPRVIFQGSLSELNLCMNTTSSLLMQLAPRFDPFSSFNLLSEISNARISESDDSVSPGGDLLTNKKLSEIDDILDDASTAETGYISFSVQFTFAVDPEVDDGSEKPQSCKGDGCIDENENITDNEDFEEDCSSSVQEQIFSGIETSGIFLMKHNVVTMSILYYWNPAEALSSGESISRHDVVEGYSEGEIDLEGVRHSSVAWHHLIPHLQKRIFEDTLTEFSSSLDTFTQDTEPKEISGNQQTGGIRKNSDEGQSAVNQQFESESDRNIEHETRNDCGDVYIRTLCELDNLKNISLDHFNFELEDDTFELDTAEESLSSSPKKRKLHRELTPDVVGKKVVREHIRRPMNAFMIFSKRHRPLVHEKYPNRDNRTVSKILGEWWYALGSEEKEKYHDLAIQVKEAHFRAHPDWKWCSRDRKKTSNGVRKEMGSNGCASDGYDLDISAQMTSDFIDGKPFSLITSTTPTFRYSITRRPEIRLVPESSVVDSVSILSSFMSPNNVQQSYKQPLEVLRPVISSEIDCMGQSPANRFLHDGNTAVKSALPLFSLPVSISGKNDHSVLTNLSHGSGMPDTTDLFPLFGQTDYAMKTKTNWDFIQNEDSSCREVHQITLTHMSPVYSNVFDRNEKIDVFYFIVISLFFYRYSSFSVESTRVSEVVSSCAKTSLLVGPNAKENLNTFVLMPTPAQRGMAKGQRRSMNFDYNENKFEETSELAKSVEIARNSTLVKSNYNVDLTTDIVSDDCAVSNSSSSNEDIELKTSVKKLFKRNDDSMDRLVQCKQLVMLVLNLVDFEKKFANLPAFTPDDSQKGTSSLPSTPSALLRTILEKHKCCKSNGDKLESPLNTPRIVYSTPRTPATATTRWDSSFFFGPNFNPATVHDHDDSASPLPVQSPKTPQYTAIEKSASRKLLDYRRQLVVELLEEYGMFPSGCILGQAVSAFQNKHRQFFPSKQTLTLKIREMRQKMMASIQSPIAHVTGNCINQLDINVEKLFY</sequence>
<reference evidence="9 10" key="2">
    <citation type="submission" date="2018-11" db="EMBL/GenBank/DDBJ databases">
        <authorList>
            <consortium name="Pathogen Informatics"/>
        </authorList>
    </citation>
    <scope>NUCLEOTIDE SEQUENCE [LARGE SCALE GENOMIC DNA]</scope>
</reference>
<feature type="DNA-binding region" description="HMG box" evidence="6">
    <location>
        <begin position="1020"/>
        <end position="1088"/>
    </location>
</feature>
<dbReference type="InterPro" id="IPR009071">
    <property type="entry name" value="HMG_box_dom"/>
</dbReference>
<dbReference type="SMART" id="SM00398">
    <property type="entry name" value="HMG"/>
    <property type="match status" value="1"/>
</dbReference>
<dbReference type="InterPro" id="IPR058607">
    <property type="entry name" value="HMG-box_Cic-like"/>
</dbReference>
<protein>
    <submittedName>
        <fullName evidence="11">HMG box domain-containing protein</fullName>
    </submittedName>
</protein>
<dbReference type="STRING" id="103827.A0A0N5CZY8"/>
<dbReference type="InterPro" id="IPR036910">
    <property type="entry name" value="HMG_box_dom_sf"/>
</dbReference>
<accession>A0A0N5CZY8</accession>
<feature type="compositionally biased region" description="Polar residues" evidence="7">
    <location>
        <begin position="347"/>
        <end position="362"/>
    </location>
</feature>
<reference evidence="11" key="1">
    <citation type="submission" date="2017-02" db="UniProtKB">
        <authorList>
            <consortium name="WormBaseParasite"/>
        </authorList>
    </citation>
    <scope>IDENTIFICATION</scope>
</reference>
<evidence type="ECO:0000259" key="8">
    <source>
        <dbReference type="PROSITE" id="PS50118"/>
    </source>
</evidence>
<keyword evidence="2" id="KW-0805">Transcription regulation</keyword>
<evidence type="ECO:0000313" key="10">
    <source>
        <dbReference type="Proteomes" id="UP000276776"/>
    </source>
</evidence>
<organism evidence="11">
    <name type="scientific">Thelazia callipaeda</name>
    <name type="common">Oriental eyeworm</name>
    <name type="synonym">Parasitic nematode</name>
    <dbReference type="NCBI Taxonomy" id="103827"/>
    <lineage>
        <taxon>Eukaryota</taxon>
        <taxon>Metazoa</taxon>
        <taxon>Ecdysozoa</taxon>
        <taxon>Nematoda</taxon>
        <taxon>Chromadorea</taxon>
        <taxon>Rhabditida</taxon>
        <taxon>Spirurina</taxon>
        <taxon>Spiruromorpha</taxon>
        <taxon>Thelazioidea</taxon>
        <taxon>Thelaziidae</taxon>
        <taxon>Thelazia</taxon>
    </lineage>
</organism>
<dbReference type="FunFam" id="1.10.30.10:FF:000075">
    <property type="entry name" value="Capicua transcriptional repressor a"/>
    <property type="match status" value="1"/>
</dbReference>
<gene>
    <name evidence="9" type="ORF">TCLT_LOCUS6073</name>
</gene>
<dbReference type="Pfam" id="PF25981">
    <property type="entry name" value="HTH_Cic_C"/>
    <property type="match status" value="1"/>
</dbReference>
<dbReference type="WBParaSite" id="TCLT_0000608401-mRNA-1">
    <property type="protein sequence ID" value="TCLT_0000608401-mRNA-1"/>
    <property type="gene ID" value="TCLT_0000608401"/>
</dbReference>
<keyword evidence="5 6" id="KW-0539">Nucleus</keyword>
<dbReference type="CDD" id="cd21990">
    <property type="entry name" value="HMG-box_CIC-like"/>
    <property type="match status" value="1"/>
</dbReference>
<evidence type="ECO:0000256" key="1">
    <source>
        <dbReference type="ARBA" id="ARBA00022553"/>
    </source>
</evidence>
<evidence type="ECO:0000256" key="4">
    <source>
        <dbReference type="ARBA" id="ARBA00023163"/>
    </source>
</evidence>
<evidence type="ECO:0000256" key="7">
    <source>
        <dbReference type="SAM" id="MobiDB-lite"/>
    </source>
</evidence>
<dbReference type="Gene3D" id="1.10.30.10">
    <property type="entry name" value="High mobility group box domain"/>
    <property type="match status" value="1"/>
</dbReference>
<dbReference type="Pfam" id="PF16090">
    <property type="entry name" value="DUF4819"/>
    <property type="match status" value="1"/>
</dbReference>
<feature type="compositionally biased region" description="Polar residues" evidence="7">
    <location>
        <begin position="928"/>
        <end position="938"/>
    </location>
</feature>
<name>A0A0N5CZY8_THECL</name>
<keyword evidence="4" id="KW-0804">Transcription</keyword>
<dbReference type="InterPro" id="IPR058606">
    <property type="entry name" value="HTH_Cic_C"/>
</dbReference>
<dbReference type="GO" id="GO:0000977">
    <property type="term" value="F:RNA polymerase II transcription regulatory region sequence-specific DNA binding"/>
    <property type="evidence" value="ECO:0007669"/>
    <property type="project" value="TreeGrafter"/>
</dbReference>
<evidence type="ECO:0000256" key="6">
    <source>
        <dbReference type="PROSITE-ProRule" id="PRU00267"/>
    </source>
</evidence>
<feature type="domain" description="HMG box" evidence="8">
    <location>
        <begin position="1020"/>
        <end position="1088"/>
    </location>
</feature>
<evidence type="ECO:0000313" key="11">
    <source>
        <dbReference type="WBParaSite" id="TCLT_0000608401-mRNA-1"/>
    </source>
</evidence>
<keyword evidence="10" id="KW-1185">Reference proteome</keyword>
<feature type="region of interest" description="Disordered" evidence="7">
    <location>
        <begin position="1"/>
        <end position="73"/>
    </location>
</feature>
<dbReference type="InterPro" id="IPR052412">
    <property type="entry name" value="CC-Dev_Transcription_Reg"/>
</dbReference>
<feature type="compositionally biased region" description="Polar residues" evidence="7">
    <location>
        <begin position="312"/>
        <end position="326"/>
    </location>
</feature>
<feature type="region of interest" description="Disordered" evidence="7">
    <location>
        <begin position="298"/>
        <end position="365"/>
    </location>
</feature>
<feature type="compositionally biased region" description="Low complexity" evidence="7">
    <location>
        <begin position="56"/>
        <end position="66"/>
    </location>
</feature>
<proteinExistence type="predicted"/>
<dbReference type="PANTHER" id="PTHR13059:SF13">
    <property type="entry name" value="PROTEIN CAPICUA HOMOLOG"/>
    <property type="match status" value="1"/>
</dbReference>
<dbReference type="GO" id="GO:0000981">
    <property type="term" value="F:DNA-binding transcription factor activity, RNA polymerase II-specific"/>
    <property type="evidence" value="ECO:0007669"/>
    <property type="project" value="TreeGrafter"/>
</dbReference>
<keyword evidence="3 6" id="KW-0238">DNA-binding</keyword>